<evidence type="ECO:0000256" key="4">
    <source>
        <dbReference type="ARBA" id="ARBA00022840"/>
    </source>
</evidence>
<dbReference type="Gene3D" id="3.40.50.300">
    <property type="entry name" value="P-loop containing nucleotide triphosphate hydrolases"/>
    <property type="match status" value="1"/>
</dbReference>
<dbReference type="GO" id="GO:0046872">
    <property type="term" value="F:metal ion binding"/>
    <property type="evidence" value="ECO:0007669"/>
    <property type="project" value="UniProtKB-KW"/>
</dbReference>
<evidence type="ECO:0000256" key="1">
    <source>
        <dbReference type="ARBA" id="ARBA00007538"/>
    </source>
</evidence>
<dbReference type="EMBL" id="SWFS01000317">
    <property type="protein sequence ID" value="KAA8910326.1"/>
    <property type="molecule type" value="Genomic_DNA"/>
</dbReference>
<keyword evidence="11" id="KW-1185">Reference proteome</keyword>
<keyword evidence="7 9" id="KW-0496">Mitochondrion</keyword>
<dbReference type="AlphaFoldDB" id="A0A642V1R9"/>
<keyword evidence="6" id="KW-0411">Iron-sulfur</keyword>
<dbReference type="InterPro" id="IPR019591">
    <property type="entry name" value="Mrp/NBP35_ATP-bd"/>
</dbReference>
<comment type="similarity">
    <text evidence="8">Belongs to the Mrp/NBP35 ATP-binding proteins family.</text>
</comment>
<comment type="similarity">
    <text evidence="1 9">Belongs to the AIM41 family.</text>
</comment>
<dbReference type="FunFam" id="3.40.50.300:FF:001278">
    <property type="entry name" value="Iron-sulfur cluster carrier protein"/>
    <property type="match status" value="1"/>
</dbReference>
<dbReference type="VEuPathDB" id="FungiDB:TRICI_004124"/>
<gene>
    <name evidence="9" type="primary">AIM41</name>
    <name evidence="10" type="ORF">TRICI_004124</name>
</gene>
<evidence type="ECO:0000256" key="5">
    <source>
        <dbReference type="ARBA" id="ARBA00023004"/>
    </source>
</evidence>
<dbReference type="Proteomes" id="UP000761534">
    <property type="component" value="Unassembled WGS sequence"/>
</dbReference>
<dbReference type="Pfam" id="PF10609">
    <property type="entry name" value="ParA"/>
    <property type="match status" value="1"/>
</dbReference>
<dbReference type="InterPro" id="IPR019004">
    <property type="entry name" value="YqeY/Aim41"/>
</dbReference>
<dbReference type="CDD" id="cd02037">
    <property type="entry name" value="Mrp_NBP35"/>
    <property type="match status" value="1"/>
</dbReference>
<evidence type="ECO:0000256" key="3">
    <source>
        <dbReference type="ARBA" id="ARBA00022741"/>
    </source>
</evidence>
<proteinExistence type="inferred from homology"/>
<protein>
    <recommendedName>
        <fullName evidence="9">Altered inheritance of mitochondria protein 41</fullName>
    </recommendedName>
</protein>
<evidence type="ECO:0000256" key="8">
    <source>
        <dbReference type="ARBA" id="ARBA00024036"/>
    </source>
</evidence>
<dbReference type="InterPro" id="IPR003789">
    <property type="entry name" value="Asn/Gln_tRNA_amidoTrase-B-like"/>
</dbReference>
<evidence type="ECO:0000256" key="7">
    <source>
        <dbReference type="ARBA" id="ARBA00023128"/>
    </source>
</evidence>
<keyword evidence="2" id="KW-0479">Metal-binding</keyword>
<dbReference type="InterPro" id="IPR044304">
    <property type="entry name" value="NUBPL-like"/>
</dbReference>
<keyword evidence="3" id="KW-0547">Nucleotide-binding</keyword>
<dbReference type="OrthoDB" id="1741334at2759"/>
<evidence type="ECO:0000313" key="11">
    <source>
        <dbReference type="Proteomes" id="UP000761534"/>
    </source>
</evidence>
<dbReference type="InterPro" id="IPR027417">
    <property type="entry name" value="P-loop_NTPase"/>
</dbReference>
<comment type="subcellular location">
    <subcellularLocation>
        <location evidence="9">Mitochondrion</location>
    </subcellularLocation>
</comment>
<dbReference type="GO" id="GO:0032981">
    <property type="term" value="P:mitochondrial respiratory chain complex I assembly"/>
    <property type="evidence" value="ECO:0007669"/>
    <property type="project" value="TreeGrafter"/>
</dbReference>
<evidence type="ECO:0000256" key="9">
    <source>
        <dbReference type="RuleBase" id="RU365099"/>
    </source>
</evidence>
<dbReference type="GO" id="GO:0016884">
    <property type="term" value="F:carbon-nitrogen ligase activity, with glutamine as amido-N-donor"/>
    <property type="evidence" value="ECO:0007669"/>
    <property type="project" value="UniProtKB-UniRule"/>
</dbReference>
<dbReference type="GO" id="GO:0005739">
    <property type="term" value="C:mitochondrion"/>
    <property type="evidence" value="ECO:0007669"/>
    <property type="project" value="UniProtKB-SubCell"/>
</dbReference>
<dbReference type="GO" id="GO:0016226">
    <property type="term" value="P:iron-sulfur cluster assembly"/>
    <property type="evidence" value="ECO:0007669"/>
    <property type="project" value="InterPro"/>
</dbReference>
<dbReference type="InterPro" id="IPR033756">
    <property type="entry name" value="YlxH/NBP35"/>
</dbReference>
<keyword evidence="5" id="KW-0408">Iron</keyword>
<dbReference type="GO" id="GO:0005524">
    <property type="term" value="F:ATP binding"/>
    <property type="evidence" value="ECO:0007669"/>
    <property type="project" value="UniProtKB-KW"/>
</dbReference>
<evidence type="ECO:0000313" key="10">
    <source>
        <dbReference type="EMBL" id="KAA8910326.1"/>
    </source>
</evidence>
<dbReference type="Pfam" id="PF09424">
    <property type="entry name" value="YqeY"/>
    <property type="match status" value="1"/>
</dbReference>
<dbReference type="InterPro" id="IPR000808">
    <property type="entry name" value="Mrp-like_CS"/>
</dbReference>
<dbReference type="SUPFAM" id="SSF89095">
    <property type="entry name" value="GatB/YqeY motif"/>
    <property type="match status" value="1"/>
</dbReference>
<dbReference type="SUPFAM" id="SSF52540">
    <property type="entry name" value="P-loop containing nucleoside triphosphate hydrolases"/>
    <property type="match status" value="1"/>
</dbReference>
<evidence type="ECO:0000256" key="2">
    <source>
        <dbReference type="ARBA" id="ARBA00022723"/>
    </source>
</evidence>
<dbReference type="HAMAP" id="MF_02040">
    <property type="entry name" value="Mrp_NBP35"/>
    <property type="match status" value="1"/>
</dbReference>
<organism evidence="10 11">
    <name type="scientific">Trichomonascus ciferrii</name>
    <dbReference type="NCBI Taxonomy" id="44093"/>
    <lineage>
        <taxon>Eukaryota</taxon>
        <taxon>Fungi</taxon>
        <taxon>Dikarya</taxon>
        <taxon>Ascomycota</taxon>
        <taxon>Saccharomycotina</taxon>
        <taxon>Dipodascomycetes</taxon>
        <taxon>Dipodascales</taxon>
        <taxon>Trichomonascaceae</taxon>
        <taxon>Trichomonascus</taxon>
        <taxon>Trichomonascus ciferrii complex</taxon>
    </lineage>
</organism>
<dbReference type="PANTHER" id="PTHR42961">
    <property type="entry name" value="IRON-SULFUR PROTEIN NUBPL"/>
    <property type="match status" value="1"/>
</dbReference>
<dbReference type="InterPro" id="IPR042184">
    <property type="entry name" value="YqeY/Aim41_N"/>
</dbReference>
<dbReference type="GO" id="GO:0051539">
    <property type="term" value="F:4 iron, 4 sulfur cluster binding"/>
    <property type="evidence" value="ECO:0007669"/>
    <property type="project" value="TreeGrafter"/>
</dbReference>
<keyword evidence="4" id="KW-0067">ATP-binding</keyword>
<evidence type="ECO:0000256" key="6">
    <source>
        <dbReference type="ARBA" id="ARBA00023014"/>
    </source>
</evidence>
<sequence length="464" mass="50492">MFAATRTRILSTNVLRGVRYVSNEPPIMGQIRESLKEAMRSKDGPRKDVIKAVMSQVKNANIESEGSVDSDIKFYDTIQSMIKKRAKAIEEYEAGARADLIDKEKKAIEILESLASKVDIASGEEIEGRIKELAQANGITDFEKSATKKIMQAVPWPTIESDWKASRKSVVDCIKRLTEQNAGAKRSFSTMRQLRSHENPLVGIYRTIQKRSIPNVKKVIVVSSAKGGVGKSTVAVNVALSMYNQGLSVGVLDVDIFGPSIPKLLKLSGEPRMNDDNQLIPMQNYGIKAMSMGFLVDPNKAVAWRGLLVQKALQQLMFEVDWGSLDVLVLDMPPGTGDVQLTLAQQVNIDGAVIVSTPQDIALIDAVRGIDMFGKVEIPVLGLVQNMSLYICPNCNHQAHIFGSDGAVKEAEKRGIEVLGSIPLNAEICSSSDAGKPVTVSGGLPAEGYETAAKRIIEKLNLNS</sequence>
<dbReference type="PROSITE" id="PS01215">
    <property type="entry name" value="MRP"/>
    <property type="match status" value="1"/>
</dbReference>
<reference evidence="10" key="1">
    <citation type="journal article" date="2019" name="G3 (Bethesda)">
        <title>Genome Assemblies of Two Rare Opportunistic Yeast Pathogens: Diutina rugosa (syn. Candida rugosa) and Trichomonascus ciferrii (syn. Candida ciferrii).</title>
        <authorList>
            <person name="Mixao V."/>
            <person name="Saus E."/>
            <person name="Hansen A.P."/>
            <person name="Lass-Florl C."/>
            <person name="Gabaldon T."/>
        </authorList>
    </citation>
    <scope>NUCLEOTIDE SEQUENCE</scope>
    <source>
        <strain evidence="10">CBS 4856</strain>
    </source>
</reference>
<name>A0A642V1R9_9ASCO</name>
<accession>A0A642V1R9</accession>
<comment type="caution">
    <text evidence="10">The sequence shown here is derived from an EMBL/GenBank/DDBJ whole genome shotgun (WGS) entry which is preliminary data.</text>
</comment>
<dbReference type="GO" id="GO:0140663">
    <property type="term" value="F:ATP-dependent FeS chaperone activity"/>
    <property type="evidence" value="ECO:0007669"/>
    <property type="project" value="InterPro"/>
</dbReference>
<dbReference type="PANTHER" id="PTHR42961:SF2">
    <property type="entry name" value="IRON-SULFUR PROTEIN NUBPL"/>
    <property type="match status" value="1"/>
</dbReference>
<dbReference type="Gene3D" id="1.10.1510.10">
    <property type="entry name" value="Uncharacterised protein YqeY/AIM41 PF09424, N-terminal domain"/>
    <property type="match status" value="1"/>
</dbReference>